<proteinExistence type="predicted"/>
<protein>
    <submittedName>
        <fullName evidence="2">Uncharacterized protein</fullName>
    </submittedName>
</protein>
<organism evidence="1 2">
    <name type="scientific">Ditylenchus dipsaci</name>
    <dbReference type="NCBI Taxonomy" id="166011"/>
    <lineage>
        <taxon>Eukaryota</taxon>
        <taxon>Metazoa</taxon>
        <taxon>Ecdysozoa</taxon>
        <taxon>Nematoda</taxon>
        <taxon>Chromadorea</taxon>
        <taxon>Rhabditida</taxon>
        <taxon>Tylenchina</taxon>
        <taxon>Tylenchomorpha</taxon>
        <taxon>Sphaerularioidea</taxon>
        <taxon>Anguinidae</taxon>
        <taxon>Anguininae</taxon>
        <taxon>Ditylenchus</taxon>
    </lineage>
</organism>
<evidence type="ECO:0000313" key="1">
    <source>
        <dbReference type="Proteomes" id="UP000887574"/>
    </source>
</evidence>
<dbReference type="Proteomes" id="UP000887574">
    <property type="component" value="Unplaced"/>
</dbReference>
<dbReference type="AlphaFoldDB" id="A0A915EG15"/>
<keyword evidence="1" id="KW-1185">Reference proteome</keyword>
<sequence>MEGLDKKEAAMRLVEQKRKPKIGEGDRVNISLDQMPWVPNVVDHRRYVAIISNFLSTVPNFRFEMNKLEIEAMDDRLKEEREKFNKAAFEAVRHWKKSPFRYQAMGSVDFFTSREYAKYKMVLELLIFAGSFATWKTASNSYPRCQAKMRIQYESSVIEQHFALEPAVKISIDRDEKAMEYAMERGIEYLMDGSTVRHLMSNKWPNRNQTFANRVSVVQRVKQGSIQRVVIVSKPVLASQLEILYLTRQFIKWAAKCELRSKFVPNSSKLRTSKATLREMLHMKYGTSDEPAKKINEMEVSDDEGCSLQIAENTEFSSHPMVVAPSVPKFDKLQPKVEVNDILGGNAGGHPQSFVNIAEEKVDSTSSSRTKRYSVMKFDNEGKHEVLVRTSNHGVDQNGVAVSVTVKPEYIPEIGSDKLHLEEELWNLVTGIVKDSVEQCNLHMYPRIGHCLQIKRISGNQRTCNLSPELKHLLESRTARMCVLLDALDALEAGEYLMYPEGNSMTILKEAGSEVSPSEIPSDEIEFDNSSKVFNYTSLARRSLFMAPRFSNDFSKNWNGLNPHFPLVWHIINGRIPGQCFRSEGTTSIGARGAVQKK</sequence>
<evidence type="ECO:0000313" key="2">
    <source>
        <dbReference type="WBParaSite" id="jg5681"/>
    </source>
</evidence>
<accession>A0A915EG15</accession>
<reference evidence="2" key="1">
    <citation type="submission" date="2022-11" db="UniProtKB">
        <authorList>
            <consortium name="WormBaseParasite"/>
        </authorList>
    </citation>
    <scope>IDENTIFICATION</scope>
</reference>
<dbReference type="WBParaSite" id="jg5681">
    <property type="protein sequence ID" value="jg5681"/>
    <property type="gene ID" value="jg5681"/>
</dbReference>
<name>A0A915EG15_9BILA</name>